<dbReference type="eggNOG" id="COG3615">
    <property type="taxonomic scope" value="Bacteria"/>
</dbReference>
<organism evidence="2 3">
    <name type="scientific">Novosphingobium resinovorum</name>
    <dbReference type="NCBI Taxonomy" id="158500"/>
    <lineage>
        <taxon>Bacteria</taxon>
        <taxon>Pseudomonadati</taxon>
        <taxon>Pseudomonadota</taxon>
        <taxon>Alphaproteobacteria</taxon>
        <taxon>Sphingomonadales</taxon>
        <taxon>Sphingomonadaceae</taxon>
        <taxon>Novosphingobium</taxon>
    </lineage>
</organism>
<evidence type="ECO:0000313" key="3">
    <source>
        <dbReference type="Proteomes" id="UP000024329"/>
    </source>
</evidence>
<dbReference type="InterPro" id="IPR015392">
    <property type="entry name" value="TehB/YeaR-like_dom"/>
</dbReference>
<dbReference type="Proteomes" id="UP000024329">
    <property type="component" value="Unassembled WGS sequence"/>
</dbReference>
<dbReference type="PATRIC" id="fig|158500.4.peg.4481"/>
<dbReference type="AlphaFoldDB" id="A0A031JPF6"/>
<comment type="caution">
    <text evidence="2">The sequence shown here is derived from an EMBL/GenBank/DDBJ whole genome shotgun (WGS) entry which is preliminary data.</text>
</comment>
<accession>A0A031JPF6</accession>
<dbReference type="Gene3D" id="2.60.120.10">
    <property type="entry name" value="Jelly Rolls"/>
    <property type="match status" value="1"/>
</dbReference>
<reference evidence="2 3" key="1">
    <citation type="submission" date="2014-03" db="EMBL/GenBank/DDBJ databases">
        <title>Whole genome sequence of Novosphingobium resinovorum KF1.</title>
        <authorList>
            <person name="Gan H.M."/>
            <person name="Gan H.Y."/>
            <person name="Chew T.H."/>
            <person name="Savka M.A."/>
        </authorList>
    </citation>
    <scope>NUCLEOTIDE SEQUENCE [LARGE SCALE GENOMIC DNA]</scope>
    <source>
        <strain evidence="2 3">KF1</strain>
    </source>
</reference>
<proteinExistence type="predicted"/>
<dbReference type="SUPFAM" id="SSF51197">
    <property type="entry name" value="Clavaminate synthase-like"/>
    <property type="match status" value="1"/>
</dbReference>
<sequence>MPEPYRSTPVFDQDTIPSGLRGNHRTKAGVWGVIRVLEGALRLTYVEPRSEIVLEPSVVGVVKPEQEHFVTPLGSVRMQVDFYNEPPHG</sequence>
<protein>
    <recommendedName>
        <fullName evidence="1">TehB/YeaR-like domain-containing protein</fullName>
    </recommendedName>
</protein>
<dbReference type="InterPro" id="IPR014710">
    <property type="entry name" value="RmlC-like_jellyroll"/>
</dbReference>
<evidence type="ECO:0000259" key="1">
    <source>
        <dbReference type="Pfam" id="PF09313"/>
    </source>
</evidence>
<feature type="domain" description="TehB/YeaR-like" evidence="1">
    <location>
        <begin position="6"/>
        <end position="80"/>
    </location>
</feature>
<gene>
    <name evidence="2" type="ORF">BV97_04411</name>
</gene>
<dbReference type="EMBL" id="JFYZ01000034">
    <property type="protein sequence ID" value="EZP77086.1"/>
    <property type="molecule type" value="Genomic_DNA"/>
</dbReference>
<dbReference type="Pfam" id="PF09313">
    <property type="entry name" value="TehB-like"/>
    <property type="match status" value="1"/>
</dbReference>
<name>A0A031JPF6_9SPHN</name>
<evidence type="ECO:0000313" key="2">
    <source>
        <dbReference type="EMBL" id="EZP77086.1"/>
    </source>
</evidence>